<evidence type="ECO:0000256" key="12">
    <source>
        <dbReference type="HAMAP-Rule" id="MF_00155"/>
    </source>
</evidence>
<dbReference type="GO" id="GO:0008535">
    <property type="term" value="P:respiratory chain complex IV assembly"/>
    <property type="evidence" value="ECO:0007669"/>
    <property type="project" value="UniProtKB-UniRule"/>
</dbReference>
<gene>
    <name evidence="12" type="primary">ctaG</name>
    <name evidence="13" type="ORF">D1114_04330</name>
</gene>
<evidence type="ECO:0000256" key="11">
    <source>
        <dbReference type="ARBA" id="ARBA00023136"/>
    </source>
</evidence>
<evidence type="ECO:0000256" key="8">
    <source>
        <dbReference type="ARBA" id="ARBA00022968"/>
    </source>
</evidence>
<dbReference type="InterPro" id="IPR007533">
    <property type="entry name" value="Cyt_c_oxidase_assmbl_CtaG"/>
</dbReference>
<dbReference type="GO" id="GO:0005886">
    <property type="term" value="C:plasma membrane"/>
    <property type="evidence" value="ECO:0007669"/>
    <property type="project" value="UniProtKB-SubCell"/>
</dbReference>
<dbReference type="Pfam" id="PF04442">
    <property type="entry name" value="CtaG_Cox11"/>
    <property type="match status" value="1"/>
</dbReference>
<dbReference type="FunFam" id="2.60.370.10:FF:000001">
    <property type="entry name" value="COX11 cytochrome c oxidase assembly homolog"/>
    <property type="match status" value="1"/>
</dbReference>
<dbReference type="PANTHER" id="PTHR21320">
    <property type="entry name" value="CYTOCHROME C OXIDASE ASSEMBLY PROTEIN COX11-RELATED"/>
    <property type="match status" value="1"/>
</dbReference>
<dbReference type="Gene3D" id="2.60.370.10">
    <property type="entry name" value="Ctag/Cox11"/>
    <property type="match status" value="1"/>
</dbReference>
<evidence type="ECO:0000256" key="10">
    <source>
        <dbReference type="ARBA" id="ARBA00023008"/>
    </source>
</evidence>
<organism evidence="13 14">
    <name type="scientific">Cereibacter sphaeroides</name>
    <name type="common">Rhodobacter sphaeroides</name>
    <dbReference type="NCBI Taxonomy" id="1063"/>
    <lineage>
        <taxon>Bacteria</taxon>
        <taxon>Pseudomonadati</taxon>
        <taxon>Pseudomonadota</taxon>
        <taxon>Alphaproteobacteria</taxon>
        <taxon>Rhodobacterales</taxon>
        <taxon>Paracoccaceae</taxon>
        <taxon>Cereibacter</taxon>
    </lineage>
</organism>
<keyword evidence="9 12" id="KW-1133">Transmembrane helix</keyword>
<dbReference type="AlphaFoldDB" id="A0AAX1UQG7"/>
<evidence type="ECO:0000256" key="1">
    <source>
        <dbReference type="ARBA" id="ARBA00004007"/>
    </source>
</evidence>
<dbReference type="Proteomes" id="UP000266305">
    <property type="component" value="Unassembled WGS sequence"/>
</dbReference>
<dbReference type="RefSeq" id="WP_118999389.1">
    <property type="nucleotide sequence ID" value="NZ_JALGAP010000006.1"/>
</dbReference>
<dbReference type="HAMAP" id="MF_00155">
    <property type="entry name" value="CtaG"/>
    <property type="match status" value="1"/>
</dbReference>
<evidence type="ECO:0000256" key="3">
    <source>
        <dbReference type="ARBA" id="ARBA00009620"/>
    </source>
</evidence>
<sequence>MSLSPHQKTAGGLVLVVAVMGAASFAAVPFYNWFCRVTGFAGTTAVATEAPAEVLDRTVKVRFDASREAGMPWEFRPLQREMKLKIGETGLAFYEAYNPTNRTVAGTASYNVTPDAAGGYFAKIACFCFTEQVLAPGERVEMPVTFYVDPAIIDDPDGRYVRQITLSYTFHETALTEEQAALAAESATDVN</sequence>
<feature type="topological domain" description="Periplasmic" evidence="12">
    <location>
        <begin position="28"/>
        <end position="191"/>
    </location>
</feature>
<dbReference type="SUPFAM" id="SSF110111">
    <property type="entry name" value="Ctag/Cox11"/>
    <property type="match status" value="1"/>
</dbReference>
<evidence type="ECO:0000313" key="13">
    <source>
        <dbReference type="EMBL" id="RHZ97552.1"/>
    </source>
</evidence>
<evidence type="ECO:0000256" key="7">
    <source>
        <dbReference type="ARBA" id="ARBA00022692"/>
    </source>
</evidence>
<evidence type="ECO:0000256" key="2">
    <source>
        <dbReference type="ARBA" id="ARBA00004382"/>
    </source>
</evidence>
<dbReference type="InterPro" id="IPR023471">
    <property type="entry name" value="CtaG/Cox11_dom_sf"/>
</dbReference>
<protein>
    <recommendedName>
        <fullName evidence="4 12">Cytochrome c oxidase assembly protein CtaG</fullName>
    </recommendedName>
</protein>
<comment type="function">
    <text evidence="1 12">Exerts its effect at some terminal stage of cytochrome c oxidase synthesis, probably by being involved in the insertion of the copper B into subunit I.</text>
</comment>
<evidence type="ECO:0000313" key="14">
    <source>
        <dbReference type="Proteomes" id="UP000266305"/>
    </source>
</evidence>
<keyword evidence="6 12" id="KW-0997">Cell inner membrane</keyword>
<keyword evidence="10 12" id="KW-0186">Copper</keyword>
<keyword evidence="7 12" id="KW-0812">Transmembrane</keyword>
<evidence type="ECO:0000256" key="4">
    <source>
        <dbReference type="ARBA" id="ARBA00015384"/>
    </source>
</evidence>
<name>A0AAX1UQG7_CERSP</name>
<feature type="topological domain" description="Cytoplasmic" evidence="12">
    <location>
        <begin position="1"/>
        <end position="6"/>
    </location>
</feature>
<evidence type="ECO:0000256" key="5">
    <source>
        <dbReference type="ARBA" id="ARBA00022475"/>
    </source>
</evidence>
<accession>A0AAX1UQG7</accession>
<proteinExistence type="inferred from homology"/>
<dbReference type="EMBL" id="QWGP01000003">
    <property type="protein sequence ID" value="RHZ97552.1"/>
    <property type="molecule type" value="Genomic_DNA"/>
</dbReference>
<reference evidence="13 14" key="1">
    <citation type="submission" date="2018-08" db="EMBL/GenBank/DDBJ databases">
        <title>Draft genome sequence of Rhodobacter sphaeroides FY.</title>
        <authorList>
            <person name="Rayyan A."/>
            <person name="Meyer T.E."/>
            <person name="Kyndt J.A."/>
        </authorList>
    </citation>
    <scope>NUCLEOTIDE SEQUENCE [LARGE SCALE GENOMIC DNA]</scope>
    <source>
        <strain evidence="13 14">FY</strain>
    </source>
</reference>
<dbReference type="NCBIfam" id="NF003465">
    <property type="entry name" value="PRK05089.1"/>
    <property type="match status" value="1"/>
</dbReference>
<evidence type="ECO:0000256" key="9">
    <source>
        <dbReference type="ARBA" id="ARBA00022989"/>
    </source>
</evidence>
<dbReference type="GO" id="GO:0005507">
    <property type="term" value="F:copper ion binding"/>
    <property type="evidence" value="ECO:0007669"/>
    <property type="project" value="InterPro"/>
</dbReference>
<keyword evidence="5 12" id="KW-1003">Cell membrane</keyword>
<comment type="similarity">
    <text evidence="3 12">Belongs to the COX11/CtaG family.</text>
</comment>
<evidence type="ECO:0000256" key="6">
    <source>
        <dbReference type="ARBA" id="ARBA00022519"/>
    </source>
</evidence>
<dbReference type="PIRSF" id="PIRSF005413">
    <property type="entry name" value="COX11"/>
    <property type="match status" value="1"/>
</dbReference>
<comment type="subcellular location">
    <subcellularLocation>
        <location evidence="2 12">Cell inner membrane</location>
        <topology evidence="2 12">Single-pass type II membrane protein</topology>
        <orientation evidence="2 12">Periplasmic side</orientation>
    </subcellularLocation>
</comment>
<comment type="caution">
    <text evidence="13">The sequence shown here is derived from an EMBL/GenBank/DDBJ whole genome shotgun (WGS) entry which is preliminary data.</text>
</comment>
<keyword evidence="8 12" id="KW-0735">Signal-anchor</keyword>
<keyword evidence="11 12" id="KW-0472">Membrane</keyword>
<dbReference type="PANTHER" id="PTHR21320:SF3">
    <property type="entry name" value="CYTOCHROME C OXIDASE ASSEMBLY PROTEIN COX11, MITOCHONDRIAL-RELATED"/>
    <property type="match status" value="1"/>
</dbReference>